<dbReference type="PANTHER" id="PTHR30055">
    <property type="entry name" value="HTH-TYPE TRANSCRIPTIONAL REGULATOR RUTR"/>
    <property type="match status" value="1"/>
</dbReference>
<feature type="domain" description="HTH tetR-type" evidence="3">
    <location>
        <begin position="5"/>
        <end position="65"/>
    </location>
</feature>
<name>A0ABQ1K350_9GAMM</name>
<evidence type="ECO:0000313" key="5">
    <source>
        <dbReference type="Proteomes" id="UP000629025"/>
    </source>
</evidence>
<keyword evidence="1 2" id="KW-0238">DNA-binding</keyword>
<proteinExistence type="predicted"/>
<dbReference type="RefSeq" id="WP_188745600.1">
    <property type="nucleotide sequence ID" value="NZ_BMIJ01000001.1"/>
</dbReference>
<dbReference type="InterPro" id="IPR036271">
    <property type="entry name" value="Tet_transcr_reg_TetR-rel_C_sf"/>
</dbReference>
<dbReference type="Gene3D" id="1.10.357.10">
    <property type="entry name" value="Tetracycline Repressor, domain 2"/>
    <property type="match status" value="1"/>
</dbReference>
<reference evidence="5" key="1">
    <citation type="journal article" date="2019" name="Int. J. Syst. Evol. Microbiol.">
        <title>The Global Catalogue of Microorganisms (GCM) 10K type strain sequencing project: providing services to taxonomists for standard genome sequencing and annotation.</title>
        <authorList>
            <consortium name="The Broad Institute Genomics Platform"/>
            <consortium name="The Broad Institute Genome Sequencing Center for Infectious Disease"/>
            <person name="Wu L."/>
            <person name="Ma J."/>
        </authorList>
    </citation>
    <scope>NUCLEOTIDE SEQUENCE [LARGE SCALE GENOMIC DNA]</scope>
    <source>
        <strain evidence="5">CGMCC 1.15341</strain>
    </source>
</reference>
<dbReference type="PANTHER" id="PTHR30055:SF200">
    <property type="entry name" value="HTH-TYPE TRANSCRIPTIONAL REPRESSOR BDCR"/>
    <property type="match status" value="1"/>
</dbReference>
<comment type="caution">
    <text evidence="4">The sequence shown here is derived from an EMBL/GenBank/DDBJ whole genome shotgun (WGS) entry which is preliminary data.</text>
</comment>
<organism evidence="4 5">
    <name type="scientific">Marinobacterium zhoushanense</name>
    <dbReference type="NCBI Taxonomy" id="1679163"/>
    <lineage>
        <taxon>Bacteria</taxon>
        <taxon>Pseudomonadati</taxon>
        <taxon>Pseudomonadota</taxon>
        <taxon>Gammaproteobacteria</taxon>
        <taxon>Oceanospirillales</taxon>
        <taxon>Oceanospirillaceae</taxon>
        <taxon>Marinobacterium</taxon>
    </lineage>
</organism>
<dbReference type="SUPFAM" id="SSF48498">
    <property type="entry name" value="Tetracyclin repressor-like, C-terminal domain"/>
    <property type="match status" value="1"/>
</dbReference>
<dbReference type="InterPro" id="IPR001647">
    <property type="entry name" value="HTH_TetR"/>
</dbReference>
<dbReference type="SUPFAM" id="SSF46689">
    <property type="entry name" value="Homeodomain-like"/>
    <property type="match status" value="1"/>
</dbReference>
<gene>
    <name evidence="4" type="ORF">GCM10011352_05960</name>
</gene>
<dbReference type="Proteomes" id="UP000629025">
    <property type="component" value="Unassembled WGS sequence"/>
</dbReference>
<dbReference type="EMBL" id="BMIJ01000001">
    <property type="protein sequence ID" value="GGB82944.1"/>
    <property type="molecule type" value="Genomic_DNA"/>
</dbReference>
<dbReference type="PRINTS" id="PR00455">
    <property type="entry name" value="HTHTETR"/>
</dbReference>
<feature type="DNA-binding region" description="H-T-H motif" evidence="2">
    <location>
        <begin position="28"/>
        <end position="47"/>
    </location>
</feature>
<dbReference type="Pfam" id="PF00440">
    <property type="entry name" value="TetR_N"/>
    <property type="match status" value="1"/>
</dbReference>
<sequence>MTQKAPRKQHLIDTAFRLFNERGYHATGIDLILAEAGVSKATLYKHFASKEALILAVLEQRHRQLLEALQQQLDSDPRPQGVLAVFDMLDSWFQTVEFFGCNFIRASGEYSAPEDTIHRFAGAHKTKMGRLLEMHLRPHCPEQSSQIANDLMLLVDGAIVTAQMRQAKDAAKRARMIAQALLLEARCTD</sequence>
<dbReference type="PROSITE" id="PS50977">
    <property type="entry name" value="HTH_TETR_2"/>
    <property type="match status" value="1"/>
</dbReference>
<evidence type="ECO:0000313" key="4">
    <source>
        <dbReference type="EMBL" id="GGB82944.1"/>
    </source>
</evidence>
<dbReference type="InterPro" id="IPR009057">
    <property type="entry name" value="Homeodomain-like_sf"/>
</dbReference>
<accession>A0ABQ1K350</accession>
<protein>
    <submittedName>
        <fullName evidence="4">TetR family transcriptional regulator</fullName>
    </submittedName>
</protein>
<evidence type="ECO:0000259" key="3">
    <source>
        <dbReference type="PROSITE" id="PS50977"/>
    </source>
</evidence>
<dbReference type="InterPro" id="IPR050109">
    <property type="entry name" value="HTH-type_TetR-like_transc_reg"/>
</dbReference>
<evidence type="ECO:0000256" key="1">
    <source>
        <dbReference type="ARBA" id="ARBA00023125"/>
    </source>
</evidence>
<keyword evidence="5" id="KW-1185">Reference proteome</keyword>
<evidence type="ECO:0000256" key="2">
    <source>
        <dbReference type="PROSITE-ProRule" id="PRU00335"/>
    </source>
</evidence>